<protein>
    <submittedName>
        <fullName evidence="1">Uncharacterized protein</fullName>
    </submittedName>
</protein>
<name>A0A6C0HW16_9ZZZZ</name>
<evidence type="ECO:0000313" key="1">
    <source>
        <dbReference type="EMBL" id="QHT84702.1"/>
    </source>
</evidence>
<organism evidence="1">
    <name type="scientific">viral metagenome</name>
    <dbReference type="NCBI Taxonomy" id="1070528"/>
    <lineage>
        <taxon>unclassified sequences</taxon>
        <taxon>metagenomes</taxon>
        <taxon>organismal metagenomes</taxon>
    </lineage>
</organism>
<reference evidence="1" key="1">
    <citation type="journal article" date="2020" name="Nature">
        <title>Giant virus diversity and host interactions through global metagenomics.</title>
        <authorList>
            <person name="Schulz F."/>
            <person name="Roux S."/>
            <person name="Paez-Espino D."/>
            <person name="Jungbluth S."/>
            <person name="Walsh D.A."/>
            <person name="Denef V.J."/>
            <person name="McMahon K.D."/>
            <person name="Konstantinidis K.T."/>
            <person name="Eloe-Fadrosh E.A."/>
            <person name="Kyrpides N.C."/>
            <person name="Woyke T."/>
        </authorList>
    </citation>
    <scope>NUCLEOTIDE SEQUENCE</scope>
    <source>
        <strain evidence="1">GVMAG-M-3300023184-177</strain>
    </source>
</reference>
<sequence>MNSTQYQDSLNKKTPLVEADIEPLLKLFNFNIPETYSFSQNKSMIQQSINQINIDNTQPIIGNDLVISIFNIYDNNNILNSNYGSTYAEFIQTAYTFNYYFLKKKIEEPLYYSSFNYNVVDNMAVLYYFLNAKTKYNTLILSLGSINHATCLVFTKINGTHITKVTHINTGLGLNASRVEHNNKSFYNLFENVLYLTPDLHNAFILFLKPFFFFKQLDKKHVVNIPYTYAMCVLSDYCERILNMKITPEDKQKMYIFYNQEQAFEKIEDYYIHMYNSLYNNTNYTFEYLNNTFNSTNFMNRLVHLDKLGLIKSNDIMKQLLTVFTTYTPTRSKHSKLFYEDFIQKKQPTINNYINTKPQCGNYLNKALNNIDLHFDNNILYITSQSAGTCVFKSLLVSIFYHLIDFNPELLTDIYVEFSLKCYENLSLYFSNKLNLEESLVSEIINTSKLCIQLINDNIIDKENSLNNSIISNYLLFKNESDSNIIPNSELAYKINKISSSVFTSDFNVSIIPMTILNELLTNIRNKTLSDEQLNYNINELIDRYLKNTDFNDISRTYGELMLIGFIWELYFNYDKWEPKMNQYIYHYTNLIYLEILNDTKSRIDFTTNEINWISKSVYYFMFNYIELKECSILKNVLDLDKLNAQAKSVDDITQKISPLFKSIEKFNFNTSSDDYIIYNKQTPPTSEIKKLLGFEKKEINMQHHIVLYLDYLFSKNDGLFENNLSPRYLLDHDISNINRFFINYLKNNKDFYIELESHIKHMYKTREFSNIYYNTPIYNKDVYAIKNLYIFNSLIEIYNLYNVYLNYDEKYNFLKQIFINFKSIIQYPVLTIIYKLVIYIIDSLNTIFDDIFIEVYTKNKNNYMTFDNISGYKNMINHKCNLYNIDNSNKIKYKITDYGLYIFLYEHILNLFENNKIIDKTNIEIIIEMYKYKIDSPYFKYNLEDKTKMDLIINNKTITSNFDEITDLHFFLLGKILFNYNKNKCYINAEKTHIVFVLKKSNYYINASIMEHDIIIAFDIKDAGTDSINLLKNIYINSNKALLCSDDDILIYPFMAHASPCSINIIEENNNDFIVHCIVNSYNEDELSGMSQDPFHNIMIDEHDNFYTSFNIKPNFLTPYITLPKITYLGTFYNTLSPYKEYVKYDNKTGSDVVDYAKIIKLNNLPITHIEEIKKILYRTGDNLVDIINSILSKTPNSKYTDLVQWINNNTGNNTLTRYNGNFDCHLECSFIIKPQFRERIKENLNLIKNILNKLTTTLNHNYSNYFEFLYNNYTSCNYIMIINIYISKLNRLLKVTDKDNCDKILCHELLEMNQIFQKRFDNNVSILSGIVEIIFGNLLKNEQWEKIYSMYDNYNNRGTKKWEVHQFMMGKGKSSIITPMLITMIAYNIFSQNINPKIYLVVPEHLKQQTTDTLIEYQFFFKIYVDVFNDTDMKILFLEKNATNESFKNSIIFIDEFDYMYNPIQSNFNKIEYADNIPPELIERVFNIVHRIIYHNKSFSNPTPFKVIYEITNILKDSNNIKNVSYGMSIKDNYRYCIPYLRKDSPNEGSKFSSILLTMVLTILYFYNKEQNTYILEEKDIKYAFSDKKIFNKLRRHYNIEEEDLETFLHKFKLINSDKKIGISENIIIQYLKLIFLNFKKSEIVQNCSFIDIINMDSFWQVGYSGTVNIDMNIESLNDITKYNIQVVIDNDEKENVQSALIYYPDVLQINNVDKMFNTFVKNNYNVLIDECAFLKDYDNKQVAEILFTKILAEYRVKKTIIYLLSNDTKMIYNGEHHIYEGKMYNKDEVVYYYSQRHIVGIDFKQPTILTGLVLLNSNSIYTNVSQAIFRMRKLNKGHSIRIGYVKTLNGPSKTSSSEIYALLNINEQALNQQNKLLLIYQYLKFYVRKYYTKHYYEIDLDMFSDEPTKKTIYDKLAHNVFSIKSEKYDYQWVQFYANNNYKTFSKVPHDTKIKELLNMLLGGHNINDLLKLVFNINSVQKEVSNEEQSITESQTVMQKQSEISTTSLMPNKLRKIVIKYNPYYVRSSEPYDPLEFFKRLNFIDLKFDNGYTLLFSFNLFHNITNCDSAIIIQLSDTVYLLDSISMINHYVYMYRIYNLNGRCINNFIFEAKSIDFSKIFNYRLVDDMYNQLDIGYILFNIDNDETYPKIQYTSIVIIEKLFLLICISNINIFKRNDSYIQEIKEIHNIKNIDKLYKISGLVNPIFLYTEDFYKKVSNNYNTSSNELISIKKSSEISVEAQHTLEFSFDNTTESKFKTFAV</sequence>
<accession>A0A6C0HW16</accession>
<proteinExistence type="predicted"/>
<dbReference type="EMBL" id="MN740024">
    <property type="protein sequence ID" value="QHT84702.1"/>
    <property type="molecule type" value="Genomic_DNA"/>
</dbReference>